<sequence length="660" mass="75615">MNYNEEEQFNANSGLYNNYCPVKNGSKKCDTDYEKISAISGHIYTELKKKNEINIDSEYDRGIDFWVMGWCHGLYKISTDHNLSLKQSYETYLGKSRGNFNYKGILYNKKHLMDSKIAIMNMFYLLFQQICETIKKYQTKHVLGYEYISAATQCHIMYSELSKFVNHCGPYLELLGHLKAIYNEFIKAVIKENNYDQSILNQLKKLQLIDKTNAGSNFNTKECKQVHQKLEKKISRLKSESQEELNVLMESLVSDDDDIDGNEDNDKDNVLGNTNDITDELSNQPKYSEKHSPNSNQGVSHDDSSKQNDKPEEKNLETENNDEGEVNTGGKLGNHEEDSSNTKVELTNINDESTNIKNEKEGIQDKEKTGENDIKSSMVDTDDQKQSSNIQQEGSGDERDDFEKTESTMNNLHDIKNILGIPSALFMKIATNKDKFSTSAKTVINQVSEHFQKHSTPTKETSPPLYNKESEIQLPPSSSTDSPTGPSIDSPTNKNGESINYNSLMANPVNEPDIHLDRKEESIQKVIFPGNIFKGDTPTYVKSIVILIPIILLIMYKYLSPCRRKKSKRKTNMKKVINWVDVNKTKKTVINPTDGKKQMQLIIKSSGRKKQTKKSINSVYREKYSPLNIYKLMQADPVPFINLFFLLIFFVYKRNRDCIE</sequence>
<keyword evidence="3" id="KW-1133">Transmembrane helix</keyword>
<keyword evidence="3" id="KW-0812">Transmembrane</keyword>
<proteinExistence type="predicted"/>
<protein>
    <submittedName>
        <fullName evidence="4">CIR protein</fullName>
    </submittedName>
</protein>
<keyword evidence="1" id="KW-0175">Coiled coil</keyword>
<feature type="region of interest" description="Disordered" evidence="2">
    <location>
        <begin position="253"/>
        <end position="403"/>
    </location>
</feature>
<feature type="compositionally biased region" description="Polar residues" evidence="2">
    <location>
        <begin position="271"/>
        <end position="286"/>
    </location>
</feature>
<feature type="compositionally biased region" description="Polar residues" evidence="2">
    <location>
        <begin position="448"/>
        <end position="461"/>
    </location>
</feature>
<feature type="compositionally biased region" description="Basic and acidic residues" evidence="2">
    <location>
        <begin position="357"/>
        <end position="374"/>
    </location>
</feature>
<feature type="region of interest" description="Disordered" evidence="2">
    <location>
        <begin position="448"/>
        <end position="502"/>
    </location>
</feature>
<keyword evidence="3" id="KW-0472">Membrane</keyword>
<organism evidence="4 5">
    <name type="scientific">Plasmodium chabaudi adami</name>
    <dbReference type="NCBI Taxonomy" id="5826"/>
    <lineage>
        <taxon>Eukaryota</taxon>
        <taxon>Sar</taxon>
        <taxon>Alveolata</taxon>
        <taxon>Apicomplexa</taxon>
        <taxon>Aconoidasida</taxon>
        <taxon>Haemosporida</taxon>
        <taxon>Plasmodiidae</taxon>
        <taxon>Plasmodium</taxon>
        <taxon>Plasmodium (Vinckeia)</taxon>
    </lineage>
</organism>
<dbReference type="AlphaFoldDB" id="A0A1D3LAE0"/>
<dbReference type="Proteomes" id="UP000195879">
    <property type="component" value="Unassembled WGS sequence"/>
</dbReference>
<feature type="compositionally biased region" description="Polar residues" evidence="2">
    <location>
        <begin position="341"/>
        <end position="356"/>
    </location>
</feature>
<reference evidence="4 5" key="1">
    <citation type="submission" date="2016-08" db="EMBL/GenBank/DDBJ databases">
        <authorList>
            <consortium name="Pathogen Informatics"/>
        </authorList>
    </citation>
    <scope>NUCLEOTIDE SEQUENCE [LARGE SCALE GENOMIC DNA]</scope>
    <source>
        <strain evidence="4 5">DK</strain>
    </source>
</reference>
<feature type="compositionally biased region" description="Basic and acidic residues" evidence="2">
    <location>
        <begin position="300"/>
        <end position="317"/>
    </location>
</feature>
<evidence type="ECO:0000313" key="5">
    <source>
        <dbReference type="Proteomes" id="UP000195879"/>
    </source>
</evidence>
<feature type="compositionally biased region" description="Low complexity" evidence="2">
    <location>
        <begin position="475"/>
        <end position="492"/>
    </location>
</feature>
<evidence type="ECO:0000256" key="1">
    <source>
        <dbReference type="SAM" id="Coils"/>
    </source>
</evidence>
<feature type="transmembrane region" description="Helical" evidence="3">
    <location>
        <begin position="540"/>
        <end position="559"/>
    </location>
</feature>
<feature type="compositionally biased region" description="Acidic residues" evidence="2">
    <location>
        <begin position="253"/>
        <end position="266"/>
    </location>
</feature>
<evidence type="ECO:0000313" key="4">
    <source>
        <dbReference type="EMBL" id="SCL95730.1"/>
    </source>
</evidence>
<dbReference type="Pfam" id="PF06022">
    <property type="entry name" value="Cir_Bir_Yir"/>
    <property type="match status" value="1"/>
</dbReference>
<feature type="coiled-coil region" evidence="1">
    <location>
        <begin position="220"/>
        <end position="247"/>
    </location>
</feature>
<evidence type="ECO:0000256" key="2">
    <source>
        <dbReference type="SAM" id="MobiDB-lite"/>
    </source>
</evidence>
<accession>A0A1D3LAE0</accession>
<name>A0A1D3LAE0_PLACE</name>
<evidence type="ECO:0000256" key="3">
    <source>
        <dbReference type="SAM" id="Phobius"/>
    </source>
</evidence>
<dbReference type="InterPro" id="IPR006477">
    <property type="entry name" value="Yir_bir_cir"/>
</dbReference>
<gene>
    <name evidence="4" type="ORF">PCHDK_000547000</name>
</gene>
<feature type="compositionally biased region" description="Polar residues" evidence="2">
    <location>
        <begin position="493"/>
        <end position="502"/>
    </location>
</feature>
<dbReference type="EMBL" id="FMIO01000489">
    <property type="protein sequence ID" value="SCL95730.1"/>
    <property type="molecule type" value="Genomic_DNA"/>
</dbReference>